<dbReference type="SUPFAM" id="SSF53448">
    <property type="entry name" value="Nucleotide-diphospho-sugar transferases"/>
    <property type="match status" value="1"/>
</dbReference>
<dbReference type="SUPFAM" id="SSF56784">
    <property type="entry name" value="HAD-like"/>
    <property type="match status" value="1"/>
</dbReference>
<dbReference type="InterPro" id="IPR006543">
    <property type="entry name" value="Histidinol-phos"/>
</dbReference>
<evidence type="ECO:0000256" key="5">
    <source>
        <dbReference type="ARBA" id="ARBA00022801"/>
    </source>
</evidence>
<dbReference type="InterPro" id="IPR006549">
    <property type="entry name" value="HAD-SF_hydro_IIIA"/>
</dbReference>
<dbReference type="InterPro" id="IPR029044">
    <property type="entry name" value="Nucleotide-diphossugar_trans"/>
</dbReference>
<dbReference type="Pfam" id="PF00483">
    <property type="entry name" value="NTP_transferase"/>
    <property type="match status" value="1"/>
</dbReference>
<evidence type="ECO:0000313" key="10">
    <source>
        <dbReference type="Proteomes" id="UP000408482"/>
    </source>
</evidence>
<evidence type="ECO:0000256" key="4">
    <source>
        <dbReference type="ARBA" id="ARBA00022723"/>
    </source>
</evidence>
<sequence>MKIVIMAGGRGTRISELFPNIPKPLIQIEGVPVLEREIVSLRDQGFKDIIMTVSHMGDKIMNHFGDGSKLGVSIQYYNEVTPLGNAGALFKLREQLGDEPFLLLNADAVFDVDFNRMVRFHQEHGGLVTLFTHPNNHPYDSGLIIAEKDMSVRSWLAKEDVCPTYYKNRVNAGLHVIDPKVLDMVAIDTDKIGTVDKTTGKTVKVDLDRQLLKPLAGSGKMFCYDSPEYVKDMGTPERFHQVEEDFKAGRVSAKNLSNKQKAVFLDRDGTINKYVGFLRNINDFELIDGVAEAIKKINASGHLAIVVTNQPVIARGEVTFQELEEIHNKMETELGLQGAYLDAIYYCPHHPHKGYEGEVPELKIECDCRKPKPGMLLKAADDYNIDLSQSYMIGDGENDIKAGLAAGCKAILVNGAGTDAKNEDFGQADTLSSVLEFVDKYLQ</sequence>
<dbReference type="GO" id="GO:0005737">
    <property type="term" value="C:cytoplasm"/>
    <property type="evidence" value="ECO:0007669"/>
    <property type="project" value="UniProtKB-SubCell"/>
</dbReference>
<accession>A0A564W661</accession>
<dbReference type="Gene3D" id="3.90.550.10">
    <property type="entry name" value="Spore Coat Polysaccharide Biosynthesis Protein SpsA, Chain A"/>
    <property type="match status" value="1"/>
</dbReference>
<dbReference type="AlphaFoldDB" id="A0A564W661"/>
<dbReference type="NCBIfam" id="TIGR01662">
    <property type="entry name" value="HAD-SF-IIIA"/>
    <property type="match status" value="1"/>
</dbReference>
<keyword evidence="10" id="KW-1185">Reference proteome</keyword>
<dbReference type="GO" id="GO:0005975">
    <property type="term" value="P:carbohydrate metabolic process"/>
    <property type="evidence" value="ECO:0007669"/>
    <property type="project" value="InterPro"/>
</dbReference>
<dbReference type="PANTHER" id="PTHR42891:SF1">
    <property type="entry name" value="D-GLYCERO-BETA-D-MANNO-HEPTOSE-1,7-BISPHOSPHATE 7-PHOSPHATASE"/>
    <property type="match status" value="1"/>
</dbReference>
<dbReference type="InterPro" id="IPR005835">
    <property type="entry name" value="NTP_transferase_dom"/>
</dbReference>
<evidence type="ECO:0000259" key="8">
    <source>
        <dbReference type="Pfam" id="PF00483"/>
    </source>
</evidence>
<reference evidence="9 10" key="1">
    <citation type="submission" date="2019-07" db="EMBL/GenBank/DDBJ databases">
        <authorList>
            <person name="Hibberd C M."/>
            <person name="Gehrig L. J."/>
            <person name="Chang H.-W."/>
            <person name="Venkatesh S."/>
        </authorList>
    </citation>
    <scope>NUCLEOTIDE SEQUENCE [LARGE SCALE GENOMIC DNA]</scope>
    <source>
        <strain evidence="9">Blautia_luti_SSTS_Bg7063</strain>
    </source>
</reference>
<dbReference type="CDD" id="cd04181">
    <property type="entry name" value="NTP_transferase"/>
    <property type="match status" value="1"/>
</dbReference>
<feature type="domain" description="Nucleotidyl transferase" evidence="8">
    <location>
        <begin position="3"/>
        <end position="245"/>
    </location>
</feature>
<dbReference type="PANTHER" id="PTHR42891">
    <property type="entry name" value="D-GLYCERO-BETA-D-MANNO-HEPTOSE-1,7-BISPHOSPHATE 7-PHOSPHATASE"/>
    <property type="match status" value="1"/>
</dbReference>
<dbReference type="Proteomes" id="UP000408482">
    <property type="component" value="Unassembled WGS sequence"/>
</dbReference>
<dbReference type="InterPro" id="IPR023214">
    <property type="entry name" value="HAD_sf"/>
</dbReference>
<keyword evidence="4" id="KW-0479">Metal-binding</keyword>
<dbReference type="Gene3D" id="3.40.50.1000">
    <property type="entry name" value="HAD superfamily/HAD-like"/>
    <property type="match status" value="1"/>
</dbReference>
<organism evidence="9 10">
    <name type="scientific">Blautia luti</name>
    <dbReference type="NCBI Taxonomy" id="89014"/>
    <lineage>
        <taxon>Bacteria</taxon>
        <taxon>Bacillati</taxon>
        <taxon>Bacillota</taxon>
        <taxon>Clostridia</taxon>
        <taxon>Lachnospirales</taxon>
        <taxon>Lachnospiraceae</taxon>
        <taxon>Blautia</taxon>
    </lineage>
</organism>
<gene>
    <name evidence="9" type="primary">gmhB_1</name>
    <name evidence="9" type="ORF">RSSSTS7063_00751</name>
</gene>
<dbReference type="InterPro" id="IPR036412">
    <property type="entry name" value="HAD-like_sf"/>
</dbReference>
<keyword evidence="5 9" id="KW-0378">Hydrolase</keyword>
<proteinExistence type="inferred from homology"/>
<name>A0A564W661_9FIRM</name>
<evidence type="ECO:0000256" key="1">
    <source>
        <dbReference type="ARBA" id="ARBA00004496"/>
    </source>
</evidence>
<dbReference type="GO" id="GO:0046872">
    <property type="term" value="F:metal ion binding"/>
    <property type="evidence" value="ECO:0007669"/>
    <property type="project" value="UniProtKB-KW"/>
</dbReference>
<dbReference type="Pfam" id="PF13242">
    <property type="entry name" value="Hydrolase_like"/>
    <property type="match status" value="1"/>
</dbReference>
<dbReference type="NCBIfam" id="TIGR00213">
    <property type="entry name" value="GmhB_yaeD"/>
    <property type="match status" value="1"/>
</dbReference>
<keyword evidence="3" id="KW-0963">Cytoplasm</keyword>
<dbReference type="RefSeq" id="WP_144094658.1">
    <property type="nucleotide sequence ID" value="NZ_CABHMX010000004.1"/>
</dbReference>
<dbReference type="CDD" id="cd07503">
    <property type="entry name" value="HAD_HisB-N"/>
    <property type="match status" value="1"/>
</dbReference>
<dbReference type="InterPro" id="IPR004446">
    <property type="entry name" value="Heptose_bisP_phosphatase"/>
</dbReference>
<evidence type="ECO:0000256" key="3">
    <source>
        <dbReference type="ARBA" id="ARBA00022490"/>
    </source>
</evidence>
<evidence type="ECO:0000313" key="9">
    <source>
        <dbReference type="EMBL" id="VUX40150.1"/>
    </source>
</evidence>
<dbReference type="GO" id="GO:0016791">
    <property type="term" value="F:phosphatase activity"/>
    <property type="evidence" value="ECO:0007669"/>
    <property type="project" value="InterPro"/>
</dbReference>
<comment type="subcellular location">
    <subcellularLocation>
        <location evidence="1">Cytoplasm</location>
    </subcellularLocation>
</comment>
<comment type="similarity">
    <text evidence="2">Belongs to the GmhB family.</text>
</comment>
<evidence type="ECO:0000256" key="7">
    <source>
        <dbReference type="ARBA" id="ARBA00031828"/>
    </source>
</evidence>
<keyword evidence="6" id="KW-0119">Carbohydrate metabolism</keyword>
<dbReference type="NCBIfam" id="TIGR01656">
    <property type="entry name" value="Histidinol-ppas"/>
    <property type="match status" value="1"/>
</dbReference>
<evidence type="ECO:0000256" key="6">
    <source>
        <dbReference type="ARBA" id="ARBA00023277"/>
    </source>
</evidence>
<evidence type="ECO:0000256" key="2">
    <source>
        <dbReference type="ARBA" id="ARBA00005628"/>
    </source>
</evidence>
<protein>
    <recommendedName>
        <fullName evidence="7">D,D-heptose 1,7-bisphosphate phosphatase</fullName>
    </recommendedName>
</protein>
<dbReference type="EMBL" id="CABHNW010000139">
    <property type="protein sequence ID" value="VUX40150.1"/>
    <property type="molecule type" value="Genomic_DNA"/>
</dbReference>